<dbReference type="Proteomes" id="UP000244934">
    <property type="component" value="Unassembled WGS sequence"/>
</dbReference>
<dbReference type="AlphaFoldDB" id="A0A2R8CJX2"/>
<proteinExistence type="predicted"/>
<reference evidence="2" key="1">
    <citation type="submission" date="2018-03" db="EMBL/GenBank/DDBJ databases">
        <authorList>
            <person name="Navarro De La Torre S."/>
        </authorList>
    </citation>
    <scope>NUCLEOTIDE SEQUENCE [LARGE SCALE GENOMIC DNA]</scope>
    <source>
        <strain evidence="2">EAod3</strain>
    </source>
</reference>
<organism evidence="1 2">
    <name type="scientific">Kushneria phyllosphaerae</name>
    <dbReference type="NCBI Taxonomy" id="2100822"/>
    <lineage>
        <taxon>Bacteria</taxon>
        <taxon>Pseudomonadati</taxon>
        <taxon>Pseudomonadota</taxon>
        <taxon>Gammaproteobacteria</taxon>
        <taxon>Oceanospirillales</taxon>
        <taxon>Halomonadaceae</taxon>
        <taxon>Kushneria</taxon>
    </lineage>
</organism>
<protein>
    <recommendedName>
        <fullName evidence="3">Peptidase inhibitor I78 family protein</fullName>
    </recommendedName>
</protein>
<dbReference type="EMBL" id="ONZI01000001">
    <property type="protein sequence ID" value="SPJ33122.1"/>
    <property type="molecule type" value="Genomic_DNA"/>
</dbReference>
<evidence type="ECO:0000313" key="2">
    <source>
        <dbReference type="Proteomes" id="UP000244934"/>
    </source>
</evidence>
<name>A0A2R8CJX2_9GAMM</name>
<evidence type="ECO:0008006" key="3">
    <source>
        <dbReference type="Google" id="ProtNLM"/>
    </source>
</evidence>
<dbReference type="PANTHER" id="PTHR39600">
    <property type="entry name" value="PEPTIDASE INHIBITOR I78 FAMILY PROTEIN"/>
    <property type="match status" value="1"/>
</dbReference>
<dbReference type="Pfam" id="PF11720">
    <property type="entry name" value="Inhibitor_I78"/>
    <property type="match status" value="1"/>
</dbReference>
<dbReference type="OrthoDB" id="6049927at2"/>
<accession>A0A2R8CJX2</accession>
<dbReference type="InterPro" id="IPR021719">
    <property type="entry name" value="Prot_inh_I78"/>
</dbReference>
<dbReference type="Gene3D" id="3.30.10.10">
    <property type="entry name" value="Trypsin Inhibitor V, subunit A"/>
    <property type="match status" value="1"/>
</dbReference>
<dbReference type="PANTHER" id="PTHR39600:SF1">
    <property type="entry name" value="PEPTIDASE INHIBITOR I78 FAMILY PROTEIN"/>
    <property type="match status" value="1"/>
</dbReference>
<keyword evidence="2" id="KW-1185">Reference proteome</keyword>
<sequence length="117" mass="12516">MKHALLAALVTTTFLGLNGCAWFGGGSEDAPAARNGSDAETVSQPSDEALKACGADHLKALTGATLDQNVRQHIVDQSQAQQFRVLAPDTMKTMDYRQDRLNIHVNDQGVIQSFSCG</sequence>
<evidence type="ECO:0000313" key="1">
    <source>
        <dbReference type="EMBL" id="SPJ33122.1"/>
    </source>
</evidence>
<gene>
    <name evidence="1" type="ORF">KSP9073_01125</name>
</gene>
<dbReference type="RefSeq" id="WP_108841888.1">
    <property type="nucleotide sequence ID" value="NZ_ONZI01000001.1"/>
</dbReference>